<dbReference type="Pfam" id="PF19455">
    <property type="entry name" value="DUF5993"/>
    <property type="match status" value="1"/>
</dbReference>
<keyword evidence="1" id="KW-0812">Transmembrane</keyword>
<comment type="caution">
    <text evidence="2">The sequence shown here is derived from an EMBL/GenBank/DDBJ whole genome shotgun (WGS) entry which is preliminary data.</text>
</comment>
<sequence>MDALLFAGLFATFLCVVGQKSRAMVVAVWSAMFVAVVWLMAHHVTGAVVPGLPQ</sequence>
<evidence type="ECO:0000313" key="2">
    <source>
        <dbReference type="EMBL" id="GAA0486355.1"/>
    </source>
</evidence>
<dbReference type="Proteomes" id="UP001500909">
    <property type="component" value="Unassembled WGS sequence"/>
</dbReference>
<dbReference type="EMBL" id="BAAABY010000044">
    <property type="protein sequence ID" value="GAA0486355.1"/>
    <property type="molecule type" value="Genomic_DNA"/>
</dbReference>
<protein>
    <submittedName>
        <fullName evidence="2">Uncharacterized protein</fullName>
    </submittedName>
</protein>
<evidence type="ECO:0000256" key="1">
    <source>
        <dbReference type="SAM" id="Phobius"/>
    </source>
</evidence>
<keyword evidence="3" id="KW-1185">Reference proteome</keyword>
<keyword evidence="1" id="KW-1133">Transmembrane helix</keyword>
<evidence type="ECO:0000313" key="3">
    <source>
        <dbReference type="Proteomes" id="UP001500909"/>
    </source>
</evidence>
<accession>A0ABP3KSM5</accession>
<dbReference type="InterPro" id="IPR046035">
    <property type="entry name" value="DUF5993"/>
</dbReference>
<proteinExistence type="predicted"/>
<keyword evidence="1" id="KW-0472">Membrane</keyword>
<reference evidence="3" key="1">
    <citation type="journal article" date="2019" name="Int. J. Syst. Evol. Microbiol.">
        <title>The Global Catalogue of Microorganisms (GCM) 10K type strain sequencing project: providing services to taxonomists for standard genome sequencing and annotation.</title>
        <authorList>
            <consortium name="The Broad Institute Genomics Platform"/>
            <consortium name="The Broad Institute Genome Sequencing Center for Infectious Disease"/>
            <person name="Wu L."/>
            <person name="Ma J."/>
        </authorList>
    </citation>
    <scope>NUCLEOTIDE SEQUENCE [LARGE SCALE GENOMIC DNA]</scope>
    <source>
        <strain evidence="3">JCM 4805</strain>
    </source>
</reference>
<gene>
    <name evidence="2" type="ORF">GCM10010361_59050</name>
</gene>
<organism evidence="2 3">
    <name type="scientific">Streptomyces olivaceiscleroticus</name>
    <dbReference type="NCBI Taxonomy" id="68245"/>
    <lineage>
        <taxon>Bacteria</taxon>
        <taxon>Bacillati</taxon>
        <taxon>Actinomycetota</taxon>
        <taxon>Actinomycetes</taxon>
        <taxon>Kitasatosporales</taxon>
        <taxon>Streptomycetaceae</taxon>
        <taxon>Streptomyces</taxon>
    </lineage>
</organism>
<name>A0ABP3KSM5_9ACTN</name>
<feature type="transmembrane region" description="Helical" evidence="1">
    <location>
        <begin position="28"/>
        <end position="52"/>
    </location>
</feature>
<dbReference type="RefSeq" id="WP_346098374.1">
    <property type="nucleotide sequence ID" value="NZ_BAAABY010000044.1"/>
</dbReference>